<dbReference type="EMBL" id="JABSTV010001497">
    <property type="protein sequence ID" value="KAH7932428.1"/>
    <property type="molecule type" value="Genomic_DNA"/>
</dbReference>
<evidence type="ECO:0000313" key="3">
    <source>
        <dbReference type="Proteomes" id="UP000821837"/>
    </source>
</evidence>
<dbReference type="Proteomes" id="UP000821837">
    <property type="component" value="Unassembled WGS sequence"/>
</dbReference>
<feature type="compositionally biased region" description="Basic and acidic residues" evidence="1">
    <location>
        <begin position="1"/>
        <end position="10"/>
    </location>
</feature>
<name>A0A9D4P9B8_RHISA</name>
<evidence type="ECO:0000313" key="2">
    <source>
        <dbReference type="EMBL" id="KAH7932428.1"/>
    </source>
</evidence>
<gene>
    <name evidence="2" type="ORF">HPB52_024566</name>
</gene>
<sequence length="60" mass="7210">MTLKDDEYRNIQRMNAAPKKPHLPKEDIKVIIRPKDGFKHSWIQRCPDRRLHTESNWAEA</sequence>
<proteinExistence type="predicted"/>
<dbReference type="AlphaFoldDB" id="A0A9D4P9B8"/>
<evidence type="ECO:0000256" key="1">
    <source>
        <dbReference type="SAM" id="MobiDB-lite"/>
    </source>
</evidence>
<protein>
    <submittedName>
        <fullName evidence="2">Uncharacterized protein</fullName>
    </submittedName>
</protein>
<feature type="region of interest" description="Disordered" evidence="1">
    <location>
        <begin position="1"/>
        <end position="22"/>
    </location>
</feature>
<reference evidence="2" key="2">
    <citation type="submission" date="2021-09" db="EMBL/GenBank/DDBJ databases">
        <authorList>
            <person name="Jia N."/>
            <person name="Wang J."/>
            <person name="Shi W."/>
            <person name="Du L."/>
            <person name="Sun Y."/>
            <person name="Zhan W."/>
            <person name="Jiang J."/>
            <person name="Wang Q."/>
            <person name="Zhang B."/>
            <person name="Ji P."/>
            <person name="Sakyi L.B."/>
            <person name="Cui X."/>
            <person name="Yuan T."/>
            <person name="Jiang B."/>
            <person name="Yang W."/>
            <person name="Lam T.T.-Y."/>
            <person name="Chang Q."/>
            <person name="Ding S."/>
            <person name="Wang X."/>
            <person name="Zhu J."/>
            <person name="Ruan X."/>
            <person name="Zhao L."/>
            <person name="Wei J."/>
            <person name="Que T."/>
            <person name="Du C."/>
            <person name="Cheng J."/>
            <person name="Dai P."/>
            <person name="Han X."/>
            <person name="Huang E."/>
            <person name="Gao Y."/>
            <person name="Liu J."/>
            <person name="Shao H."/>
            <person name="Ye R."/>
            <person name="Li L."/>
            <person name="Wei W."/>
            <person name="Wang X."/>
            <person name="Wang C."/>
            <person name="Huo Q."/>
            <person name="Li W."/>
            <person name="Guo W."/>
            <person name="Chen H."/>
            <person name="Chen S."/>
            <person name="Zhou L."/>
            <person name="Zhou L."/>
            <person name="Ni X."/>
            <person name="Tian J."/>
            <person name="Zhou Y."/>
            <person name="Sheng Y."/>
            <person name="Liu T."/>
            <person name="Pan Y."/>
            <person name="Xia L."/>
            <person name="Li J."/>
            <person name="Zhao F."/>
            <person name="Cao W."/>
        </authorList>
    </citation>
    <scope>NUCLEOTIDE SEQUENCE</scope>
    <source>
        <strain evidence="2">Rsan-2018</strain>
        <tissue evidence="2">Larvae</tissue>
    </source>
</reference>
<reference evidence="2" key="1">
    <citation type="journal article" date="2020" name="Cell">
        <title>Large-Scale Comparative Analyses of Tick Genomes Elucidate Their Genetic Diversity and Vector Capacities.</title>
        <authorList>
            <consortium name="Tick Genome and Microbiome Consortium (TIGMIC)"/>
            <person name="Jia N."/>
            <person name="Wang J."/>
            <person name="Shi W."/>
            <person name="Du L."/>
            <person name="Sun Y."/>
            <person name="Zhan W."/>
            <person name="Jiang J.F."/>
            <person name="Wang Q."/>
            <person name="Zhang B."/>
            <person name="Ji P."/>
            <person name="Bell-Sakyi L."/>
            <person name="Cui X.M."/>
            <person name="Yuan T.T."/>
            <person name="Jiang B.G."/>
            <person name="Yang W.F."/>
            <person name="Lam T.T."/>
            <person name="Chang Q.C."/>
            <person name="Ding S.J."/>
            <person name="Wang X.J."/>
            <person name="Zhu J.G."/>
            <person name="Ruan X.D."/>
            <person name="Zhao L."/>
            <person name="Wei J.T."/>
            <person name="Ye R.Z."/>
            <person name="Que T.C."/>
            <person name="Du C.H."/>
            <person name="Zhou Y.H."/>
            <person name="Cheng J.X."/>
            <person name="Dai P.F."/>
            <person name="Guo W.B."/>
            <person name="Han X.H."/>
            <person name="Huang E.J."/>
            <person name="Li L.F."/>
            <person name="Wei W."/>
            <person name="Gao Y.C."/>
            <person name="Liu J.Z."/>
            <person name="Shao H.Z."/>
            <person name="Wang X."/>
            <person name="Wang C.C."/>
            <person name="Yang T.C."/>
            <person name="Huo Q.B."/>
            <person name="Li W."/>
            <person name="Chen H.Y."/>
            <person name="Chen S.E."/>
            <person name="Zhou L.G."/>
            <person name="Ni X.B."/>
            <person name="Tian J.H."/>
            <person name="Sheng Y."/>
            <person name="Liu T."/>
            <person name="Pan Y.S."/>
            <person name="Xia L.Y."/>
            <person name="Li J."/>
            <person name="Zhao F."/>
            <person name="Cao W.C."/>
        </authorList>
    </citation>
    <scope>NUCLEOTIDE SEQUENCE</scope>
    <source>
        <strain evidence="2">Rsan-2018</strain>
    </source>
</reference>
<comment type="caution">
    <text evidence="2">The sequence shown here is derived from an EMBL/GenBank/DDBJ whole genome shotgun (WGS) entry which is preliminary data.</text>
</comment>
<accession>A0A9D4P9B8</accession>
<organism evidence="2 3">
    <name type="scientific">Rhipicephalus sanguineus</name>
    <name type="common">Brown dog tick</name>
    <name type="synonym">Ixodes sanguineus</name>
    <dbReference type="NCBI Taxonomy" id="34632"/>
    <lineage>
        <taxon>Eukaryota</taxon>
        <taxon>Metazoa</taxon>
        <taxon>Ecdysozoa</taxon>
        <taxon>Arthropoda</taxon>
        <taxon>Chelicerata</taxon>
        <taxon>Arachnida</taxon>
        <taxon>Acari</taxon>
        <taxon>Parasitiformes</taxon>
        <taxon>Ixodida</taxon>
        <taxon>Ixodoidea</taxon>
        <taxon>Ixodidae</taxon>
        <taxon>Rhipicephalinae</taxon>
        <taxon>Rhipicephalus</taxon>
        <taxon>Rhipicephalus</taxon>
    </lineage>
</organism>
<keyword evidence="3" id="KW-1185">Reference proteome</keyword>